<organism evidence="1 2">
    <name type="scientific">Hoyosella subflava (strain DSM 45089 / JCM 17490 / NBRC 109087 / DQS3-9A1)</name>
    <name type="common">Amycolicicoccus subflavus</name>
    <dbReference type="NCBI Taxonomy" id="443218"/>
    <lineage>
        <taxon>Bacteria</taxon>
        <taxon>Bacillati</taxon>
        <taxon>Actinomycetota</taxon>
        <taxon>Actinomycetes</taxon>
        <taxon>Mycobacteriales</taxon>
        <taxon>Hoyosellaceae</taxon>
        <taxon>Hoyosella</taxon>
    </lineage>
</organism>
<dbReference type="EMBL" id="CP002786">
    <property type="protein sequence ID" value="AEF42011.1"/>
    <property type="molecule type" value="Genomic_DNA"/>
</dbReference>
<evidence type="ECO:0000313" key="2">
    <source>
        <dbReference type="Proteomes" id="UP000009235"/>
    </source>
</evidence>
<dbReference type="KEGG" id="asd:AS9A_3573"/>
<keyword evidence="2" id="KW-1185">Reference proteome</keyword>
<sequence length="38" mass="4494">MFGFQRRDVRTWECDTDFPKLGLRPVTWQCADMTADLS</sequence>
<dbReference type="HOGENOM" id="CLU_3323726_0_0_11"/>
<gene>
    <name evidence="1" type="ordered locus">AS9A_3573</name>
</gene>
<proteinExistence type="predicted"/>
<accession>F6ERD3</accession>
<evidence type="ECO:0000313" key="1">
    <source>
        <dbReference type="EMBL" id="AEF42011.1"/>
    </source>
</evidence>
<protein>
    <submittedName>
        <fullName evidence="1">Uncharacterized protein</fullName>
    </submittedName>
</protein>
<dbReference type="AlphaFoldDB" id="F6ERD3"/>
<reference evidence="1 2" key="1">
    <citation type="journal article" date="2011" name="J. Bacteriol.">
        <title>Complete genome sequence of Amycolicicoccus subflavus DQS3-9A1T, an actinomycete isolated from crude oil-polluted soil.</title>
        <authorList>
            <person name="Cai M."/>
            <person name="Chen W.M."/>
            <person name="Nie Y."/>
            <person name="Chi C.Q."/>
            <person name="Wang Y.N."/>
            <person name="Tang Y.Q."/>
            <person name="Li G.Y."/>
            <person name="Wu X.L."/>
        </authorList>
    </citation>
    <scope>NUCLEOTIDE SEQUENCE [LARGE SCALE GENOMIC DNA]</scope>
    <source>
        <strain evidence="2">DSM 45089 / DQS3-9A1</strain>
    </source>
</reference>
<dbReference type="Proteomes" id="UP000009235">
    <property type="component" value="Chromosome"/>
</dbReference>
<name>F6ERD3_HOYSD</name>
<dbReference type="STRING" id="443218.AS9A_3573"/>